<evidence type="ECO:0000313" key="1">
    <source>
        <dbReference type="EMBL" id="KAG1529739.1"/>
    </source>
</evidence>
<proteinExistence type="predicted"/>
<accession>A0A9P7BZQ1</accession>
<protein>
    <submittedName>
        <fullName evidence="1">Uncharacterized protein</fullName>
    </submittedName>
</protein>
<organism evidence="1 2">
    <name type="scientific">Rhizopus oryzae</name>
    <name type="common">Mucormycosis agent</name>
    <name type="synonym">Rhizopus arrhizus var. delemar</name>
    <dbReference type="NCBI Taxonomy" id="64495"/>
    <lineage>
        <taxon>Eukaryota</taxon>
        <taxon>Fungi</taxon>
        <taxon>Fungi incertae sedis</taxon>
        <taxon>Mucoromycota</taxon>
        <taxon>Mucoromycotina</taxon>
        <taxon>Mucoromycetes</taxon>
        <taxon>Mucorales</taxon>
        <taxon>Mucorineae</taxon>
        <taxon>Rhizopodaceae</taxon>
        <taxon>Rhizopus</taxon>
    </lineage>
</organism>
<comment type="caution">
    <text evidence="1">The sequence shown here is derived from an EMBL/GenBank/DDBJ whole genome shotgun (WGS) entry which is preliminary data.</text>
</comment>
<reference evidence="1" key="1">
    <citation type="journal article" date="2020" name="Microb. Genom.">
        <title>Genetic diversity of clinical and environmental Mucorales isolates obtained from an investigation of mucormycosis cases among solid organ transplant recipients.</title>
        <authorList>
            <person name="Nguyen M.H."/>
            <person name="Kaul D."/>
            <person name="Muto C."/>
            <person name="Cheng S.J."/>
            <person name="Richter R.A."/>
            <person name="Bruno V.M."/>
            <person name="Liu G."/>
            <person name="Beyhan S."/>
            <person name="Sundermann A.J."/>
            <person name="Mounaud S."/>
            <person name="Pasculle A.W."/>
            <person name="Nierman W.C."/>
            <person name="Driscoll E."/>
            <person name="Cumbie R."/>
            <person name="Clancy C.J."/>
            <person name="Dupont C.L."/>
        </authorList>
    </citation>
    <scope>NUCLEOTIDE SEQUENCE</scope>
    <source>
        <strain evidence="1">GL16</strain>
    </source>
</reference>
<dbReference type="EMBL" id="JAANIT010007562">
    <property type="protein sequence ID" value="KAG1529739.1"/>
    <property type="molecule type" value="Genomic_DNA"/>
</dbReference>
<evidence type="ECO:0000313" key="2">
    <source>
        <dbReference type="Proteomes" id="UP000717996"/>
    </source>
</evidence>
<dbReference type="OrthoDB" id="2288839at2759"/>
<dbReference type="AlphaFoldDB" id="A0A9P7BZQ1"/>
<dbReference type="Proteomes" id="UP000717996">
    <property type="component" value="Unassembled WGS sequence"/>
</dbReference>
<gene>
    <name evidence="1" type="ORF">G6F51_014056</name>
</gene>
<sequence>MRRFLLPVGIRSPGFSRLTAVRLYAIFIRPRFEYGLCICSFLQKQLALLDRAQDQCLRLAFGGHPRASTTVFKHLTSTPSMHVRVHTLVLKMIIRVHHLPDDCLLAKLVPFITTAPIKSRFRWPTLLRQNPLWSNSRYTECACLPH</sequence>
<name>A0A9P7BZQ1_RHIOR</name>